<dbReference type="EMBL" id="MN740765">
    <property type="protein sequence ID" value="QHS82374.1"/>
    <property type="molecule type" value="Genomic_DNA"/>
</dbReference>
<dbReference type="AlphaFoldDB" id="A0A6C0ARF8"/>
<reference evidence="1" key="1">
    <citation type="journal article" date="2020" name="Nature">
        <title>Giant virus diversity and host interactions through global metagenomics.</title>
        <authorList>
            <person name="Schulz F."/>
            <person name="Roux S."/>
            <person name="Paez-Espino D."/>
            <person name="Jungbluth S."/>
            <person name="Walsh D.A."/>
            <person name="Denef V.J."/>
            <person name="McMahon K.D."/>
            <person name="Konstantinidis K.T."/>
            <person name="Eloe-Fadrosh E.A."/>
            <person name="Kyrpides N.C."/>
            <person name="Woyke T."/>
        </authorList>
    </citation>
    <scope>NUCLEOTIDE SEQUENCE</scope>
    <source>
        <strain evidence="1">GVMAG-S-1101165-79</strain>
    </source>
</reference>
<accession>A0A6C0ARF8</accession>
<proteinExistence type="predicted"/>
<protein>
    <recommendedName>
        <fullName evidence="2">C2H2-type domain-containing protein</fullName>
    </recommendedName>
</protein>
<sequence length="270" mass="32410">MNKLDNNIPNRIKQPSQCCVHCGKSYVKRSNLDKHIIICDLLQKSKKIKNMEEDEEPLPSQRKMFQMLIELGQKYNKLEEKVEEMGKWIVKKKKKINMLDWLNTNISPSIIFDEFYDKIIITENDIQFLLNNSFYDSLNEVFSKTIYDLSESDIPIYAFIQKTNTFYIYDREDLISSNGQKKWIEFSREKIIKFFNKIHMKFIKIFCEWKKNHSKEIKESYQLASLCDKTTTKLMTIELKVEAIFNKLRTILYNTTKKDIKAFVEYEFEF</sequence>
<organism evidence="1">
    <name type="scientific">viral metagenome</name>
    <dbReference type="NCBI Taxonomy" id="1070528"/>
    <lineage>
        <taxon>unclassified sequences</taxon>
        <taxon>metagenomes</taxon>
        <taxon>organismal metagenomes</taxon>
    </lineage>
</organism>
<evidence type="ECO:0008006" key="2">
    <source>
        <dbReference type="Google" id="ProtNLM"/>
    </source>
</evidence>
<name>A0A6C0ARF8_9ZZZZ</name>
<evidence type="ECO:0000313" key="1">
    <source>
        <dbReference type="EMBL" id="QHS82374.1"/>
    </source>
</evidence>